<accession>A0A5E4D8I9</accession>
<dbReference type="Proteomes" id="UP000335636">
    <property type="component" value="Unassembled WGS sequence"/>
</dbReference>
<sequence length="315" mass="33633">MWYLWRSSKGLFQKNEATGEECHSRDLTLGTGPGVLRGKHPVIGADPCRRKTPGREKAAVFWPGSIFPWPSLGGASLRGRPWGSTSLWQSLGGAPLCGHPWGEHLSMVIPVGSISPWPSLGVAPLRGHPWRSTSPWPSLGDTADSFIGKAQFPALGGELRTPSLWHCVVASWTLTRSGGSALQNPQTRGSQEASRGGEEEVSGVLQPRGYRYRDLSLPLLPEVGMRCWPWAPPSAVPGSPGHGRLAGLVLLTQATALLSSGSPSQRWLRTGHFQGRIVDAAVLCPEPLQHPCSLTLAAALTGHSRTPRGLPGACD</sequence>
<protein>
    <submittedName>
        <fullName evidence="3">Uncharacterized protein</fullName>
    </submittedName>
</protein>
<evidence type="ECO:0000313" key="4">
    <source>
        <dbReference type="Proteomes" id="UP000335636"/>
    </source>
</evidence>
<evidence type="ECO:0000313" key="2">
    <source>
        <dbReference type="EMBL" id="KAF7463759.1"/>
    </source>
</evidence>
<evidence type="ECO:0000256" key="1">
    <source>
        <dbReference type="SAM" id="MobiDB-lite"/>
    </source>
</evidence>
<dbReference type="EMBL" id="CABDUW010003576">
    <property type="protein sequence ID" value="VTJ89451.1"/>
    <property type="molecule type" value="Genomic_DNA"/>
</dbReference>
<dbReference type="AlphaFoldDB" id="A0A5E4D8I9"/>
<evidence type="ECO:0000313" key="3">
    <source>
        <dbReference type="EMBL" id="VTJ89451.1"/>
    </source>
</evidence>
<name>A0A5E4D8I9_MARMO</name>
<organism evidence="3 4">
    <name type="scientific">Marmota monax</name>
    <name type="common">Woodchuck</name>
    <dbReference type="NCBI Taxonomy" id="9995"/>
    <lineage>
        <taxon>Eukaryota</taxon>
        <taxon>Metazoa</taxon>
        <taxon>Chordata</taxon>
        <taxon>Craniata</taxon>
        <taxon>Vertebrata</taxon>
        <taxon>Euteleostomi</taxon>
        <taxon>Mammalia</taxon>
        <taxon>Eutheria</taxon>
        <taxon>Euarchontoglires</taxon>
        <taxon>Glires</taxon>
        <taxon>Rodentia</taxon>
        <taxon>Sciuromorpha</taxon>
        <taxon>Sciuridae</taxon>
        <taxon>Xerinae</taxon>
        <taxon>Marmotini</taxon>
        <taxon>Marmota</taxon>
    </lineage>
</organism>
<keyword evidence="4" id="KW-1185">Reference proteome</keyword>
<dbReference type="EMBL" id="WJEC01008128">
    <property type="protein sequence ID" value="KAF7463759.1"/>
    <property type="molecule type" value="Genomic_DNA"/>
</dbReference>
<proteinExistence type="predicted"/>
<feature type="compositionally biased region" description="Polar residues" evidence="1">
    <location>
        <begin position="178"/>
        <end position="193"/>
    </location>
</feature>
<gene>
    <name evidence="2" type="ORF">GHT09_008883</name>
    <name evidence="3" type="ORF">MONAX_5E013978</name>
</gene>
<reference evidence="3 4" key="1">
    <citation type="submission" date="2019-04" db="EMBL/GenBank/DDBJ databases">
        <authorList>
            <person name="Alioto T."/>
            <person name="Alioto T."/>
        </authorList>
    </citation>
    <scope>NUCLEOTIDE SEQUENCE [LARGE SCALE GENOMIC DNA]</scope>
</reference>
<reference evidence="2" key="2">
    <citation type="submission" date="2020-08" db="EMBL/GenBank/DDBJ databases">
        <authorList>
            <person name="Shumante A."/>
            <person name="Zimin A.V."/>
            <person name="Puiu D."/>
            <person name="Salzberg S.L."/>
        </authorList>
    </citation>
    <scope>NUCLEOTIDE SEQUENCE</scope>
    <source>
        <strain evidence="2">WC2-LM</strain>
        <tissue evidence="2">Liver</tissue>
    </source>
</reference>
<feature type="region of interest" description="Disordered" evidence="1">
    <location>
        <begin position="178"/>
        <end position="202"/>
    </location>
</feature>
<dbReference type="Proteomes" id="UP000662637">
    <property type="component" value="Unassembled WGS sequence"/>
</dbReference>